<protein>
    <submittedName>
        <fullName evidence="2">Putative ixodes 10 kDa peptide protein</fullName>
    </submittedName>
</protein>
<reference evidence="2" key="1">
    <citation type="submission" date="2012-12" db="EMBL/GenBank/DDBJ databases">
        <title>Identification and characterization of a phenylalanine ammonia-lyase gene family in Isatis indigotica Fort.</title>
        <authorList>
            <person name="Liu Q."/>
            <person name="Chen J."/>
            <person name="Zhou X."/>
            <person name="Di P."/>
            <person name="Xiao Y."/>
            <person name="Xuan H."/>
            <person name="Zhang L."/>
            <person name="Chen W."/>
        </authorList>
    </citation>
    <scope>NUCLEOTIDE SEQUENCE</scope>
    <source>
        <tissue evidence="2">Salivary gland</tissue>
    </source>
</reference>
<accession>A0A0K8R3V9</accession>
<feature type="chain" id="PRO_5005516052" evidence="1">
    <location>
        <begin position="25"/>
        <end position="122"/>
    </location>
</feature>
<dbReference type="AlphaFoldDB" id="A0A0K8R3V9"/>
<dbReference type="EMBL" id="GADI01007968">
    <property type="protein sequence ID" value="JAA65840.1"/>
    <property type="molecule type" value="mRNA"/>
</dbReference>
<name>A0A0K8R3V9_IXORI</name>
<keyword evidence="1" id="KW-0732">Signal</keyword>
<sequence>MLPFSKMLLVVFVVVLILPALKSGFFLSGTRIYDDCLDHLADAGDFRCGLDGQGIFKDYYPDSCTLKCEGPLTPKLPNGVCTRGEGVICTLGARETLRNWKQDLQNILNKVLQRWCAGYQKK</sequence>
<evidence type="ECO:0000256" key="1">
    <source>
        <dbReference type="SAM" id="SignalP"/>
    </source>
</evidence>
<organism evidence="2">
    <name type="scientific">Ixodes ricinus</name>
    <name type="common">Common tick</name>
    <name type="synonym">Acarus ricinus</name>
    <dbReference type="NCBI Taxonomy" id="34613"/>
    <lineage>
        <taxon>Eukaryota</taxon>
        <taxon>Metazoa</taxon>
        <taxon>Ecdysozoa</taxon>
        <taxon>Arthropoda</taxon>
        <taxon>Chelicerata</taxon>
        <taxon>Arachnida</taxon>
        <taxon>Acari</taxon>
        <taxon>Parasitiformes</taxon>
        <taxon>Ixodida</taxon>
        <taxon>Ixodoidea</taxon>
        <taxon>Ixodidae</taxon>
        <taxon>Ixodinae</taxon>
        <taxon>Ixodes</taxon>
    </lineage>
</organism>
<feature type="signal peptide" evidence="1">
    <location>
        <begin position="1"/>
        <end position="24"/>
    </location>
</feature>
<proteinExistence type="evidence at transcript level"/>
<evidence type="ECO:0000313" key="2">
    <source>
        <dbReference type="EMBL" id="JAA65840.1"/>
    </source>
</evidence>